<dbReference type="Proteomes" id="UP000827721">
    <property type="component" value="Unassembled WGS sequence"/>
</dbReference>
<accession>A0ABQ8HTK0</accession>
<evidence type="ECO:0000256" key="1">
    <source>
        <dbReference type="SAM" id="Coils"/>
    </source>
</evidence>
<dbReference type="PANTHER" id="PTHR35689:SF1">
    <property type="entry name" value="EARLY ENDOSOME ANTIGEN"/>
    <property type="match status" value="1"/>
</dbReference>
<feature type="region of interest" description="Disordered" evidence="2">
    <location>
        <begin position="464"/>
        <end position="528"/>
    </location>
</feature>
<gene>
    <name evidence="3" type="ORF">JRO89_XS07G0128200</name>
</gene>
<keyword evidence="4" id="KW-1185">Reference proteome</keyword>
<feature type="coiled-coil region" evidence="1">
    <location>
        <begin position="421"/>
        <end position="455"/>
    </location>
</feature>
<evidence type="ECO:0000313" key="3">
    <source>
        <dbReference type="EMBL" id="KAH7567709.1"/>
    </source>
</evidence>
<dbReference type="EMBL" id="JAFEMO010000007">
    <property type="protein sequence ID" value="KAH7567709.1"/>
    <property type="molecule type" value="Genomic_DNA"/>
</dbReference>
<protein>
    <submittedName>
        <fullName evidence="3">Uncharacterized protein</fullName>
    </submittedName>
</protein>
<dbReference type="PANTHER" id="PTHR35689">
    <property type="entry name" value="EARLY ENDOSOME ANTIGEN"/>
    <property type="match status" value="1"/>
</dbReference>
<comment type="caution">
    <text evidence="3">The sequence shown here is derived from an EMBL/GenBank/DDBJ whole genome shotgun (WGS) entry which is preliminary data.</text>
</comment>
<reference evidence="3 4" key="1">
    <citation type="submission" date="2021-02" db="EMBL/GenBank/DDBJ databases">
        <title>Plant Genome Project.</title>
        <authorList>
            <person name="Zhang R.-G."/>
        </authorList>
    </citation>
    <scope>NUCLEOTIDE SEQUENCE [LARGE SCALE GENOMIC DNA]</scope>
    <source>
        <tissue evidence="3">Leaves</tissue>
    </source>
</reference>
<evidence type="ECO:0000256" key="2">
    <source>
        <dbReference type="SAM" id="MobiDB-lite"/>
    </source>
</evidence>
<name>A0ABQ8HTK0_9ROSI</name>
<proteinExistence type="predicted"/>
<keyword evidence="1" id="KW-0175">Coiled coil</keyword>
<feature type="coiled-coil region" evidence="1">
    <location>
        <begin position="272"/>
        <end position="348"/>
    </location>
</feature>
<sequence>MSTAASLIVPSNSTRHMNTWSSYRCQAIISNPVRLSAISKQKKKFEFLRNQSLQSFNVKYVVVYSSALPEPPLSSDPSPHSWKLWILGMLISAVLPFWRSKWGPFQRLKNQVDAALETAEHVAEILEDVAEEVEKVADEVADHLPQGGKLKEAVTFIENVAKETAKDSHRVDEFIEKGFIFISMELPQEIDNYMKESIDHTLGLPVSKETLQFKLLASQDSLRRLSNQYYLLHSKVKEKDQIIESARVPTTSIYLLYLHLLNAEASMNAQAVKRFVEENQRLAEECRRLLSECSKWERECSLYDHDREALMEFGNEVDERAKEAEIRVHDLEVQLREVLDELNFYKHQCQTLGVDPSTECTTTEENLLESILATLVDNNEVMSGHAFLEANSGNESCQSLLKMWKRLKPSTQRVLSVVAEVKTLQKDKEHLTVNLLRAEEEVNLLYEENKLLDVENKRLLRQHHKDRNLNGSGGKHSSSASAKTNKRKSSPKMSSPIEKKIDFDLDPATRQPLSPLRYNSPDSRMHKK</sequence>
<evidence type="ECO:0000313" key="4">
    <source>
        <dbReference type="Proteomes" id="UP000827721"/>
    </source>
</evidence>
<organism evidence="3 4">
    <name type="scientific">Xanthoceras sorbifolium</name>
    <dbReference type="NCBI Taxonomy" id="99658"/>
    <lineage>
        <taxon>Eukaryota</taxon>
        <taxon>Viridiplantae</taxon>
        <taxon>Streptophyta</taxon>
        <taxon>Embryophyta</taxon>
        <taxon>Tracheophyta</taxon>
        <taxon>Spermatophyta</taxon>
        <taxon>Magnoliopsida</taxon>
        <taxon>eudicotyledons</taxon>
        <taxon>Gunneridae</taxon>
        <taxon>Pentapetalae</taxon>
        <taxon>rosids</taxon>
        <taxon>malvids</taxon>
        <taxon>Sapindales</taxon>
        <taxon>Sapindaceae</taxon>
        <taxon>Xanthoceroideae</taxon>
        <taxon>Xanthoceras</taxon>
    </lineage>
</organism>